<feature type="compositionally biased region" description="Basic and acidic residues" evidence="1">
    <location>
        <begin position="35"/>
        <end position="45"/>
    </location>
</feature>
<protein>
    <submittedName>
        <fullName evidence="2">Uncharacterized protein</fullName>
    </submittedName>
</protein>
<dbReference type="AlphaFoldDB" id="A0A5C4V6B9"/>
<reference evidence="2 3" key="1">
    <citation type="submission" date="2019-10" db="EMBL/GenBank/DDBJ databases">
        <title>Nonomuraea sp. nov., isolated from Phyllanthus amarus.</title>
        <authorList>
            <person name="Klykleung N."/>
            <person name="Tanasupawat S."/>
        </authorList>
    </citation>
    <scope>NUCLEOTIDE SEQUENCE [LARGE SCALE GENOMIC DNA]</scope>
    <source>
        <strain evidence="2 3">PA1-10</strain>
    </source>
</reference>
<sequence>MADEYDPSLHGSYGRWLREKGVQTRAGGWTNATHDQVREGVGEDGRRFKVVTDQLGNDVIQHGNDQQSVHIKSTETIRATVATTTSSGANEQSRG</sequence>
<dbReference type="OrthoDB" id="3541485at2"/>
<comment type="caution">
    <text evidence="2">The sequence shown here is derived from an EMBL/GenBank/DDBJ whole genome shotgun (WGS) entry which is preliminary data.</text>
</comment>
<evidence type="ECO:0000313" key="2">
    <source>
        <dbReference type="EMBL" id="KAB8186887.1"/>
    </source>
</evidence>
<name>A0A5C4V6B9_9ACTN</name>
<accession>A0A5C4V6B9</accession>
<evidence type="ECO:0000313" key="3">
    <source>
        <dbReference type="Proteomes" id="UP000312512"/>
    </source>
</evidence>
<dbReference type="EMBL" id="VDLX02000028">
    <property type="protein sequence ID" value="KAB8186887.1"/>
    <property type="molecule type" value="Genomic_DNA"/>
</dbReference>
<dbReference type="RefSeq" id="WP_139637551.1">
    <property type="nucleotide sequence ID" value="NZ_VDLX02000028.1"/>
</dbReference>
<evidence type="ECO:0000256" key="1">
    <source>
        <dbReference type="SAM" id="MobiDB-lite"/>
    </source>
</evidence>
<feature type="region of interest" description="Disordered" evidence="1">
    <location>
        <begin position="25"/>
        <end position="45"/>
    </location>
</feature>
<organism evidence="2 3">
    <name type="scientific">Nonomuraea phyllanthi</name>
    <dbReference type="NCBI Taxonomy" id="2219224"/>
    <lineage>
        <taxon>Bacteria</taxon>
        <taxon>Bacillati</taxon>
        <taxon>Actinomycetota</taxon>
        <taxon>Actinomycetes</taxon>
        <taxon>Streptosporangiales</taxon>
        <taxon>Streptosporangiaceae</taxon>
        <taxon>Nonomuraea</taxon>
    </lineage>
</organism>
<gene>
    <name evidence="2" type="ORF">FH608_046200</name>
</gene>
<keyword evidence="3" id="KW-1185">Reference proteome</keyword>
<proteinExistence type="predicted"/>
<dbReference type="Proteomes" id="UP000312512">
    <property type="component" value="Unassembled WGS sequence"/>
</dbReference>